<accession>A0ABY7D1Q8</accession>
<evidence type="ECO:0000313" key="1">
    <source>
        <dbReference type="EMBL" id="WAQ91165.1"/>
    </source>
</evidence>
<evidence type="ECO:0000313" key="2">
    <source>
        <dbReference type="Proteomes" id="UP001164743"/>
    </source>
</evidence>
<dbReference type="EMBL" id="CP110434">
    <property type="protein sequence ID" value="WAQ91165.1"/>
    <property type="molecule type" value="Genomic_DNA"/>
</dbReference>
<keyword evidence="2" id="KW-1185">Reference proteome</keyword>
<proteinExistence type="predicted"/>
<sequence>MDPPEYLPKTIPRKATDEEQKKIDYILKNYETGNNFILNKSPYPTLLAKPYLQKEWDFGRVRVYGADGELLHETATKAATNVINSFFEAIKEASKRKDSKRKYKKK</sequence>
<protein>
    <submittedName>
        <fullName evidence="1">Uncharacterized protein</fullName>
    </submittedName>
</protein>
<dbReference type="GeneID" id="77804062"/>
<gene>
    <name evidence="1" type="ORF">PtA15_14A45</name>
</gene>
<name>A0ABY7D1Q8_9BASI</name>
<organism evidence="1 2">
    <name type="scientific">Puccinia triticina</name>
    <dbReference type="NCBI Taxonomy" id="208348"/>
    <lineage>
        <taxon>Eukaryota</taxon>
        <taxon>Fungi</taxon>
        <taxon>Dikarya</taxon>
        <taxon>Basidiomycota</taxon>
        <taxon>Pucciniomycotina</taxon>
        <taxon>Pucciniomycetes</taxon>
        <taxon>Pucciniales</taxon>
        <taxon>Pucciniaceae</taxon>
        <taxon>Puccinia</taxon>
    </lineage>
</organism>
<dbReference type="RefSeq" id="XP_053026720.1">
    <property type="nucleotide sequence ID" value="XM_053163178.1"/>
</dbReference>
<dbReference type="Proteomes" id="UP001164743">
    <property type="component" value="Chromosome 14A"/>
</dbReference>
<reference evidence="1" key="1">
    <citation type="submission" date="2022-10" db="EMBL/GenBank/DDBJ databases">
        <title>Puccinia triticina Genome sequencing and assembly.</title>
        <authorList>
            <person name="Li C."/>
        </authorList>
    </citation>
    <scope>NUCLEOTIDE SEQUENCE</scope>
    <source>
        <strain evidence="1">Pt15</strain>
    </source>
</reference>